<feature type="region of interest" description="Disordered" evidence="1">
    <location>
        <begin position="53"/>
        <end position="90"/>
    </location>
</feature>
<keyword evidence="3" id="KW-1185">Reference proteome</keyword>
<protein>
    <submittedName>
        <fullName evidence="2">Uncharacterized protein</fullName>
    </submittedName>
</protein>
<name>A0A5C3LTQ6_9AGAR</name>
<dbReference type="AlphaFoldDB" id="A0A5C3LTQ6"/>
<organism evidence="2 3">
    <name type="scientific">Crucibulum laeve</name>
    <dbReference type="NCBI Taxonomy" id="68775"/>
    <lineage>
        <taxon>Eukaryota</taxon>
        <taxon>Fungi</taxon>
        <taxon>Dikarya</taxon>
        <taxon>Basidiomycota</taxon>
        <taxon>Agaricomycotina</taxon>
        <taxon>Agaricomycetes</taxon>
        <taxon>Agaricomycetidae</taxon>
        <taxon>Agaricales</taxon>
        <taxon>Agaricineae</taxon>
        <taxon>Nidulariaceae</taxon>
        <taxon>Crucibulum</taxon>
    </lineage>
</organism>
<evidence type="ECO:0000256" key="1">
    <source>
        <dbReference type="SAM" id="MobiDB-lite"/>
    </source>
</evidence>
<reference evidence="2 3" key="1">
    <citation type="journal article" date="2019" name="Nat. Ecol. Evol.">
        <title>Megaphylogeny resolves global patterns of mushroom evolution.</title>
        <authorList>
            <person name="Varga T."/>
            <person name="Krizsan K."/>
            <person name="Foldi C."/>
            <person name="Dima B."/>
            <person name="Sanchez-Garcia M."/>
            <person name="Sanchez-Ramirez S."/>
            <person name="Szollosi G.J."/>
            <person name="Szarkandi J.G."/>
            <person name="Papp V."/>
            <person name="Albert L."/>
            <person name="Andreopoulos W."/>
            <person name="Angelini C."/>
            <person name="Antonin V."/>
            <person name="Barry K.W."/>
            <person name="Bougher N.L."/>
            <person name="Buchanan P."/>
            <person name="Buyck B."/>
            <person name="Bense V."/>
            <person name="Catcheside P."/>
            <person name="Chovatia M."/>
            <person name="Cooper J."/>
            <person name="Damon W."/>
            <person name="Desjardin D."/>
            <person name="Finy P."/>
            <person name="Geml J."/>
            <person name="Haridas S."/>
            <person name="Hughes K."/>
            <person name="Justo A."/>
            <person name="Karasinski D."/>
            <person name="Kautmanova I."/>
            <person name="Kiss B."/>
            <person name="Kocsube S."/>
            <person name="Kotiranta H."/>
            <person name="LaButti K.M."/>
            <person name="Lechner B.E."/>
            <person name="Liimatainen K."/>
            <person name="Lipzen A."/>
            <person name="Lukacs Z."/>
            <person name="Mihaltcheva S."/>
            <person name="Morgado L.N."/>
            <person name="Niskanen T."/>
            <person name="Noordeloos M.E."/>
            <person name="Ohm R.A."/>
            <person name="Ortiz-Santana B."/>
            <person name="Ovrebo C."/>
            <person name="Racz N."/>
            <person name="Riley R."/>
            <person name="Savchenko A."/>
            <person name="Shiryaev A."/>
            <person name="Soop K."/>
            <person name="Spirin V."/>
            <person name="Szebenyi C."/>
            <person name="Tomsovsky M."/>
            <person name="Tulloss R.E."/>
            <person name="Uehling J."/>
            <person name="Grigoriev I.V."/>
            <person name="Vagvolgyi C."/>
            <person name="Papp T."/>
            <person name="Martin F.M."/>
            <person name="Miettinen O."/>
            <person name="Hibbett D.S."/>
            <person name="Nagy L.G."/>
        </authorList>
    </citation>
    <scope>NUCLEOTIDE SEQUENCE [LARGE SCALE GENOMIC DNA]</scope>
    <source>
        <strain evidence="2 3">CBS 166.37</strain>
    </source>
</reference>
<proteinExistence type="predicted"/>
<accession>A0A5C3LTQ6</accession>
<gene>
    <name evidence="2" type="ORF">BDQ12DRAFT_687374</name>
</gene>
<sequence length="108" mass="11787">MYMASVHRVKQGSIAIISMSSIPLLSLLEQDAKSLRIVSTQALEILDCHHSRSSRFANGPRLAPRHAGDQTTAHHADSRSHPTVDQRQRTSASVSCVACAILCQKHCT</sequence>
<feature type="compositionally biased region" description="Basic and acidic residues" evidence="1">
    <location>
        <begin position="66"/>
        <end position="88"/>
    </location>
</feature>
<dbReference type="EMBL" id="ML213616">
    <property type="protein sequence ID" value="TFK36165.1"/>
    <property type="molecule type" value="Genomic_DNA"/>
</dbReference>
<dbReference type="Proteomes" id="UP000308652">
    <property type="component" value="Unassembled WGS sequence"/>
</dbReference>
<evidence type="ECO:0000313" key="3">
    <source>
        <dbReference type="Proteomes" id="UP000308652"/>
    </source>
</evidence>
<evidence type="ECO:0000313" key="2">
    <source>
        <dbReference type="EMBL" id="TFK36165.1"/>
    </source>
</evidence>